<name>A0A1Y1Z3U6_9FUNG</name>
<accession>A0A1Y1Z3U6</accession>
<feature type="transmembrane region" description="Helical" evidence="5">
    <location>
        <begin position="7"/>
        <end position="28"/>
    </location>
</feature>
<dbReference type="GO" id="GO:0015179">
    <property type="term" value="F:L-amino acid transmembrane transporter activity"/>
    <property type="evidence" value="ECO:0007669"/>
    <property type="project" value="TreeGrafter"/>
</dbReference>
<feature type="transmembrane region" description="Helical" evidence="5">
    <location>
        <begin position="216"/>
        <end position="238"/>
    </location>
</feature>
<reference evidence="6 7" key="1">
    <citation type="submission" date="2016-07" db="EMBL/GenBank/DDBJ databases">
        <title>Pervasive Adenine N6-methylation of Active Genes in Fungi.</title>
        <authorList>
            <consortium name="DOE Joint Genome Institute"/>
            <person name="Mondo S.J."/>
            <person name="Dannebaum R.O."/>
            <person name="Kuo R.C."/>
            <person name="Labutti K."/>
            <person name="Haridas S."/>
            <person name="Kuo A."/>
            <person name="Salamov A."/>
            <person name="Ahrendt S.R."/>
            <person name="Lipzen A."/>
            <person name="Sullivan W."/>
            <person name="Andreopoulos W.B."/>
            <person name="Clum A."/>
            <person name="Lindquist E."/>
            <person name="Daum C."/>
            <person name="Ramamoorthy G.K."/>
            <person name="Gryganskyi A."/>
            <person name="Culley D."/>
            <person name="Magnuson J.K."/>
            <person name="James T.Y."/>
            <person name="O'Malley M.A."/>
            <person name="Stajich J.E."/>
            <person name="Spatafora J.W."/>
            <person name="Visel A."/>
            <person name="Grigoriev I.V."/>
        </authorList>
    </citation>
    <scope>NUCLEOTIDE SEQUENCE [LARGE SCALE GENOMIC DNA]</scope>
    <source>
        <strain evidence="6 7">CBS 931.73</strain>
    </source>
</reference>
<keyword evidence="7" id="KW-1185">Reference proteome</keyword>
<feature type="transmembrane region" description="Helical" evidence="5">
    <location>
        <begin position="446"/>
        <end position="465"/>
    </location>
</feature>
<feature type="transmembrane region" description="Helical" evidence="5">
    <location>
        <begin position="34"/>
        <end position="63"/>
    </location>
</feature>
<evidence type="ECO:0000256" key="3">
    <source>
        <dbReference type="ARBA" id="ARBA00022989"/>
    </source>
</evidence>
<evidence type="ECO:0000256" key="5">
    <source>
        <dbReference type="SAM" id="Phobius"/>
    </source>
</evidence>
<dbReference type="InterPro" id="IPR050598">
    <property type="entry name" value="AminoAcid_Transporter"/>
</dbReference>
<feature type="transmembrane region" description="Helical" evidence="5">
    <location>
        <begin position="176"/>
        <end position="196"/>
    </location>
</feature>
<dbReference type="OrthoDB" id="5982228at2759"/>
<evidence type="ECO:0000313" key="6">
    <source>
        <dbReference type="EMBL" id="ORY04525.1"/>
    </source>
</evidence>
<dbReference type="EMBL" id="MCFE01000034">
    <property type="protein sequence ID" value="ORY04525.1"/>
    <property type="molecule type" value="Genomic_DNA"/>
</dbReference>
<dbReference type="GO" id="GO:0016020">
    <property type="term" value="C:membrane"/>
    <property type="evidence" value="ECO:0007669"/>
    <property type="project" value="UniProtKB-SubCell"/>
</dbReference>
<evidence type="ECO:0000313" key="7">
    <source>
        <dbReference type="Proteomes" id="UP000193498"/>
    </source>
</evidence>
<dbReference type="InParanoid" id="A0A1Y1Z3U6"/>
<dbReference type="AlphaFoldDB" id="A0A1Y1Z3U6"/>
<feature type="transmembrane region" description="Helical" evidence="5">
    <location>
        <begin position="348"/>
        <end position="367"/>
    </location>
</feature>
<keyword evidence="4 5" id="KW-0472">Membrane</keyword>
<feature type="transmembrane region" description="Helical" evidence="5">
    <location>
        <begin position="387"/>
        <end position="402"/>
    </location>
</feature>
<feature type="transmembrane region" description="Helical" evidence="5">
    <location>
        <begin position="89"/>
        <end position="113"/>
    </location>
</feature>
<organism evidence="6 7">
    <name type="scientific">Basidiobolus meristosporus CBS 931.73</name>
    <dbReference type="NCBI Taxonomy" id="1314790"/>
    <lineage>
        <taxon>Eukaryota</taxon>
        <taxon>Fungi</taxon>
        <taxon>Fungi incertae sedis</taxon>
        <taxon>Zoopagomycota</taxon>
        <taxon>Entomophthoromycotina</taxon>
        <taxon>Basidiobolomycetes</taxon>
        <taxon>Basidiobolales</taxon>
        <taxon>Basidiobolaceae</taxon>
        <taxon>Basidiobolus</taxon>
    </lineage>
</organism>
<comment type="caution">
    <text evidence="6">The sequence shown here is derived from an EMBL/GenBank/DDBJ whole genome shotgun (WGS) entry which is preliminary data.</text>
</comment>
<dbReference type="InterPro" id="IPR002293">
    <property type="entry name" value="AA/rel_permease1"/>
</dbReference>
<dbReference type="Gene3D" id="1.20.1740.10">
    <property type="entry name" value="Amino acid/polyamine transporter I"/>
    <property type="match status" value="1"/>
</dbReference>
<feature type="transmembrane region" description="Helical" evidence="5">
    <location>
        <begin position="414"/>
        <end position="434"/>
    </location>
</feature>
<proteinExistence type="predicted"/>
<dbReference type="PIRSF" id="PIRSF006060">
    <property type="entry name" value="AA_transporter"/>
    <property type="match status" value="1"/>
</dbReference>
<keyword evidence="2 5" id="KW-0812">Transmembrane</keyword>
<dbReference type="PANTHER" id="PTHR11785:SF353">
    <property type="entry name" value="METHIONINE TRANSPORTER (EUROFUNG)"/>
    <property type="match status" value="1"/>
</dbReference>
<evidence type="ECO:0000256" key="2">
    <source>
        <dbReference type="ARBA" id="ARBA00022692"/>
    </source>
</evidence>
<feature type="transmembrane region" description="Helical" evidence="5">
    <location>
        <begin position="250"/>
        <end position="272"/>
    </location>
</feature>
<dbReference type="FunCoup" id="A0A1Y1Z3U6">
    <property type="interactions" value="81"/>
</dbReference>
<dbReference type="Pfam" id="PF13520">
    <property type="entry name" value="AA_permease_2"/>
    <property type="match status" value="1"/>
</dbReference>
<dbReference type="PANTHER" id="PTHR11785">
    <property type="entry name" value="AMINO ACID TRANSPORTER"/>
    <property type="match status" value="1"/>
</dbReference>
<feature type="transmembrane region" description="Helical" evidence="5">
    <location>
        <begin position="144"/>
        <end position="164"/>
    </location>
</feature>
<gene>
    <name evidence="6" type="ORF">K493DRAFT_205689</name>
</gene>
<protein>
    <submittedName>
        <fullName evidence="6">Amino acid transporter</fullName>
    </submittedName>
</protein>
<comment type="subcellular location">
    <subcellularLocation>
        <location evidence="1">Membrane</location>
        <topology evidence="1">Multi-pass membrane protein</topology>
    </subcellularLocation>
</comment>
<sequence length="492" mass="54204">MIVERIPVLSAFEGFVMIISQMIGSGIFSSPGQVLALVGAPVLAIILWIVGSLVSLCGSLSYIELGTMIPKSGGERAYLDSVYKNSRKLIPFLFCWTMILCIRPGAAAVNSIVSSEYILYSAFGSQESKDKFLGIKWAEWMRRLLAFAVISLVTLTYAIRVRLAINIHITIGMMKLLLLSMFSCCGLLVAVGLIDIPKTHVWSEPFRNTSPIFGNYVSALYRILWSFDGWGVLTFSVGDVDNAKKVLPRAAITGVGVTSILYIFTNISYFSVIPYDVAVQSNDVISAVYTRIIFGQIVGSRVLPIFLGLGLYGSVSAVTYSVTRIILSAAEAGYLPYKDVFVKLHPTLRTPINALLLNWVITSIYIFSPPSEQAFDIVTGILRYPTWIFYGVAVFGLICLRLRQPDAPRPFRVWPIAIFFFLLVCVLLITPFVVPLSAHSDYIPDVWVGLIALGIVLAGIPVWYLKVVRNAPQLSAKDSLESVHVESSEQNA</sequence>
<dbReference type="Proteomes" id="UP000193498">
    <property type="component" value="Unassembled WGS sequence"/>
</dbReference>
<evidence type="ECO:0000256" key="1">
    <source>
        <dbReference type="ARBA" id="ARBA00004141"/>
    </source>
</evidence>
<dbReference type="STRING" id="1314790.A0A1Y1Z3U6"/>
<evidence type="ECO:0000256" key="4">
    <source>
        <dbReference type="ARBA" id="ARBA00023136"/>
    </source>
</evidence>
<keyword evidence="3 5" id="KW-1133">Transmembrane helix</keyword>